<dbReference type="AlphaFoldDB" id="A0A0C1NFR4"/>
<dbReference type="EMBL" id="JHEG02000010">
    <property type="protein sequence ID" value="KIE13762.1"/>
    <property type="molecule type" value="Genomic_DNA"/>
</dbReference>
<accession>A0A0C1NFR4</accession>
<proteinExistence type="predicted"/>
<protein>
    <submittedName>
        <fullName evidence="1">Uncharacterized protein</fullName>
    </submittedName>
</protein>
<reference evidence="1" key="1">
    <citation type="journal article" date="2015" name="Genome Announc.">
        <title>Draft Genome Sequence of Tolypothrix boutellei Strain VB521301.</title>
        <authorList>
            <person name="Chandrababunaidu M.M."/>
            <person name="Singh D."/>
            <person name="Sen D."/>
            <person name="Bhan S."/>
            <person name="Das S."/>
            <person name="Gupta A."/>
            <person name="Adhikary S.P."/>
            <person name="Tripathy S."/>
        </authorList>
    </citation>
    <scope>NUCLEOTIDE SEQUENCE</scope>
    <source>
        <strain evidence="1">VB521301</strain>
    </source>
</reference>
<organism evidence="1">
    <name type="scientific">Tolypothrix bouteillei VB521301</name>
    <dbReference type="NCBI Taxonomy" id="1479485"/>
    <lineage>
        <taxon>Bacteria</taxon>
        <taxon>Bacillati</taxon>
        <taxon>Cyanobacteriota</taxon>
        <taxon>Cyanophyceae</taxon>
        <taxon>Nostocales</taxon>
        <taxon>Tolypothrichaceae</taxon>
        <taxon>Tolypothrix</taxon>
    </lineage>
</organism>
<comment type="caution">
    <text evidence="1">The sequence shown here is derived from an EMBL/GenBank/DDBJ whole genome shotgun (WGS) entry which is preliminary data.</text>
</comment>
<gene>
    <name evidence="1" type="ORF">DA73_0202165</name>
</gene>
<evidence type="ECO:0000313" key="1">
    <source>
        <dbReference type="EMBL" id="KIE13762.1"/>
    </source>
</evidence>
<sequence>MNQDEDLDMVRIKVLYQKLEQEFKDGKNLNFEQRIDIKRQKRLHHLTTDFCNAIEAKMRQYYPFW</sequence>
<name>A0A0C1NFR4_9CYAN</name>